<comment type="similarity">
    <text evidence="2 6">Belongs to the cytochrome c oxidase subunit 3 family.</text>
</comment>
<dbReference type="InterPro" id="IPR000298">
    <property type="entry name" value="Cyt_c_oxidase-like_su3"/>
</dbReference>
<dbReference type="SUPFAM" id="SSF81452">
    <property type="entry name" value="Cytochrome c oxidase subunit III-like"/>
    <property type="match status" value="1"/>
</dbReference>
<dbReference type="Proteomes" id="UP001204144">
    <property type="component" value="Unassembled WGS sequence"/>
</dbReference>
<evidence type="ECO:0000256" key="4">
    <source>
        <dbReference type="ARBA" id="ARBA00022989"/>
    </source>
</evidence>
<feature type="transmembrane region" description="Helical" evidence="7">
    <location>
        <begin position="82"/>
        <end position="102"/>
    </location>
</feature>
<gene>
    <name evidence="9" type="ORF">EGI31_03070</name>
</gene>
<name>A0AAE3GZH9_9BACT</name>
<comment type="subcellular location">
    <subcellularLocation>
        <location evidence="6">Cell membrane</location>
        <topology evidence="6">Multi-pass membrane protein</topology>
    </subcellularLocation>
    <subcellularLocation>
        <location evidence="1">Membrane</location>
        <topology evidence="1">Multi-pass membrane protein</topology>
    </subcellularLocation>
</comment>
<protein>
    <submittedName>
        <fullName evidence="9">Heme-copper oxidase subunit III</fullName>
    </submittedName>
</protein>
<dbReference type="Gene3D" id="1.20.120.80">
    <property type="entry name" value="Cytochrome c oxidase, subunit III, four-helix bundle"/>
    <property type="match status" value="1"/>
</dbReference>
<dbReference type="GO" id="GO:0005886">
    <property type="term" value="C:plasma membrane"/>
    <property type="evidence" value="ECO:0007669"/>
    <property type="project" value="UniProtKB-SubCell"/>
</dbReference>
<dbReference type="GO" id="GO:0004129">
    <property type="term" value="F:cytochrome-c oxidase activity"/>
    <property type="evidence" value="ECO:0007669"/>
    <property type="project" value="InterPro"/>
</dbReference>
<evidence type="ECO:0000256" key="7">
    <source>
        <dbReference type="SAM" id="Phobius"/>
    </source>
</evidence>
<feature type="transmembrane region" description="Helical" evidence="7">
    <location>
        <begin position="48"/>
        <end position="70"/>
    </location>
</feature>
<dbReference type="Pfam" id="PF00510">
    <property type="entry name" value="COX3"/>
    <property type="match status" value="1"/>
</dbReference>
<sequence>MNDNKFFKRREPFAFMLYLAIFGSTLLFLAIFVIFLKKELVNQNIPLVLPKVFWASSVAILGSSLSIFLAKKNLENQIFKGFKTNLGITYLLGLAFLVLQITGWMELANRGFTMANHTGVSFLYILSGLHILHTFGGIVGLSLTVAKVFRNKSYVDSFVYSVNPPNQLNFKLIYIYWHFLDVLWLFIFLFLLYHAT</sequence>
<evidence type="ECO:0000256" key="6">
    <source>
        <dbReference type="RuleBase" id="RU003376"/>
    </source>
</evidence>
<evidence type="ECO:0000256" key="5">
    <source>
        <dbReference type="ARBA" id="ARBA00023136"/>
    </source>
</evidence>
<feature type="domain" description="Heme-copper oxidase subunit III family profile" evidence="8">
    <location>
        <begin position="1"/>
        <end position="196"/>
    </location>
</feature>
<keyword evidence="4 7" id="KW-1133">Transmembrane helix</keyword>
<keyword evidence="5 7" id="KW-0472">Membrane</keyword>
<feature type="transmembrane region" description="Helical" evidence="7">
    <location>
        <begin position="12"/>
        <end position="36"/>
    </location>
</feature>
<dbReference type="EMBL" id="RJUF01000004">
    <property type="protein sequence ID" value="MCP9761922.1"/>
    <property type="molecule type" value="Genomic_DNA"/>
</dbReference>
<dbReference type="PROSITE" id="PS50253">
    <property type="entry name" value="COX3"/>
    <property type="match status" value="1"/>
</dbReference>
<proteinExistence type="inferred from homology"/>
<dbReference type="AlphaFoldDB" id="A0AAE3GZH9"/>
<keyword evidence="3 6" id="KW-0812">Transmembrane</keyword>
<keyword evidence="10" id="KW-1185">Reference proteome</keyword>
<evidence type="ECO:0000259" key="8">
    <source>
        <dbReference type="PROSITE" id="PS50253"/>
    </source>
</evidence>
<dbReference type="PANTHER" id="PTHR11403:SF10">
    <property type="entry name" value="CYTOCHROME C OXIDASE"/>
    <property type="match status" value="1"/>
</dbReference>
<reference evidence="9 10" key="1">
    <citation type="submission" date="2018-11" db="EMBL/GenBank/DDBJ databases">
        <title>Novel bacteria species description.</title>
        <authorList>
            <person name="Han J.-H."/>
        </authorList>
    </citation>
    <scope>NUCLEOTIDE SEQUENCE [LARGE SCALE GENOMIC DNA]</scope>
    <source>
        <strain evidence="9 10">KCTC23259</strain>
    </source>
</reference>
<evidence type="ECO:0000313" key="9">
    <source>
        <dbReference type="EMBL" id="MCP9761922.1"/>
    </source>
</evidence>
<dbReference type="InterPro" id="IPR035973">
    <property type="entry name" value="Cyt_c_oxidase_su3-like_sf"/>
</dbReference>
<accession>A0AAE3GZH9</accession>
<dbReference type="InterPro" id="IPR024791">
    <property type="entry name" value="Cyt_c/ubiquinol_Oxase_su3"/>
</dbReference>
<feature type="transmembrane region" description="Helical" evidence="7">
    <location>
        <begin position="122"/>
        <end position="143"/>
    </location>
</feature>
<evidence type="ECO:0000256" key="3">
    <source>
        <dbReference type="ARBA" id="ARBA00022692"/>
    </source>
</evidence>
<comment type="caution">
    <text evidence="9">The sequence shown here is derived from an EMBL/GenBank/DDBJ whole genome shotgun (WGS) entry which is preliminary data.</text>
</comment>
<evidence type="ECO:0000313" key="10">
    <source>
        <dbReference type="Proteomes" id="UP001204144"/>
    </source>
</evidence>
<evidence type="ECO:0000256" key="1">
    <source>
        <dbReference type="ARBA" id="ARBA00004141"/>
    </source>
</evidence>
<dbReference type="RefSeq" id="WP_255035670.1">
    <property type="nucleotide sequence ID" value="NZ_RJUF01000004.1"/>
</dbReference>
<dbReference type="PANTHER" id="PTHR11403">
    <property type="entry name" value="CYTOCHROME C OXIDASE SUBUNIT III"/>
    <property type="match status" value="1"/>
</dbReference>
<evidence type="ECO:0000256" key="2">
    <source>
        <dbReference type="ARBA" id="ARBA00010581"/>
    </source>
</evidence>
<feature type="transmembrane region" description="Helical" evidence="7">
    <location>
        <begin position="173"/>
        <end position="193"/>
    </location>
</feature>
<dbReference type="InterPro" id="IPR013833">
    <property type="entry name" value="Cyt_c_oxidase_su3_a-hlx"/>
</dbReference>
<organism evidence="9 10">
    <name type="scientific">Lacihabitans soyangensis</name>
    <dbReference type="NCBI Taxonomy" id="869394"/>
    <lineage>
        <taxon>Bacteria</taxon>
        <taxon>Pseudomonadati</taxon>
        <taxon>Bacteroidota</taxon>
        <taxon>Cytophagia</taxon>
        <taxon>Cytophagales</taxon>
        <taxon>Leadbetterellaceae</taxon>
        <taxon>Lacihabitans</taxon>
    </lineage>
</organism>
<dbReference type="GO" id="GO:0019646">
    <property type="term" value="P:aerobic electron transport chain"/>
    <property type="evidence" value="ECO:0007669"/>
    <property type="project" value="InterPro"/>
</dbReference>